<feature type="transmembrane region" description="Helical" evidence="7">
    <location>
        <begin position="139"/>
        <end position="157"/>
    </location>
</feature>
<dbReference type="PROSITE" id="PS50850">
    <property type="entry name" value="MFS"/>
    <property type="match status" value="1"/>
</dbReference>
<keyword evidence="3" id="KW-0813">Transport</keyword>
<sequence length="551" mass="60655">MSQITRHHSASSFQLDKEKEETEISQHVALEDMHLVHMSMEERTAAFALARELDPGPPVFSWRYLNFFMSIVVVLVCSCDSGFDSTIMSSVNSMTQFQDYFGLISASTGTGILFGVYTVGSVCSFFPNIILPDLLGRRVCMIIGNSLLMTGAIISANAKDMPMLLGGRWLTGFGCTMGVLSSKLYMAEITPATSRGRYMGFLNSFFFVGQIAATAAAIPLGRLTSEWSWRTCLYLQCGPAVVNILGVPWIAESPRWLYARGHAERARAILAKYHSRTGDVNSPVIKLEMQEIEAAISLEGGDRQFWNFKKVFGTRADRYRFGLCLMISVWGQLAGNSLITYFLPVLLGLAGIENRDTQRQLNLVNSVTSMCGAIAGSSAVDHIGRRKLLLSAITGACCGMFLVGALNSPAGVQSKTRADAGISFIFLFGVFYSFGMTPLQGLYPSEVLSFENRAKGLSLQAWFTNAIACINTFAIPPALGKLGYIVYFMFGAWNLIGIAVIYTFAVETKQLSLEEMSEVFDAPRPKLRSFELAAVARERVKKEKELLRARE</sequence>
<dbReference type="InterPro" id="IPR005828">
    <property type="entry name" value="MFS_sugar_transport-like"/>
</dbReference>
<feature type="transmembrane region" description="Helical" evidence="7">
    <location>
        <begin position="64"/>
        <end position="83"/>
    </location>
</feature>
<dbReference type="GeneID" id="77730232"/>
<evidence type="ECO:0000256" key="1">
    <source>
        <dbReference type="ARBA" id="ARBA00004141"/>
    </source>
</evidence>
<gene>
    <name evidence="9" type="ORF">MKK02DRAFT_40267</name>
</gene>
<feature type="transmembrane region" description="Helical" evidence="7">
    <location>
        <begin position="420"/>
        <end position="439"/>
    </location>
</feature>
<dbReference type="Pfam" id="PF00083">
    <property type="entry name" value="Sugar_tr"/>
    <property type="match status" value="1"/>
</dbReference>
<feature type="transmembrane region" description="Helical" evidence="7">
    <location>
        <begin position="103"/>
        <end position="127"/>
    </location>
</feature>
<name>A0AA38LRI8_9TREE</name>
<evidence type="ECO:0000259" key="8">
    <source>
        <dbReference type="PROSITE" id="PS50850"/>
    </source>
</evidence>
<dbReference type="InterPro" id="IPR050360">
    <property type="entry name" value="MFS_Sugar_Transporters"/>
</dbReference>
<dbReference type="EMBL" id="JAKWFO010000012">
    <property type="protein sequence ID" value="KAI9633105.1"/>
    <property type="molecule type" value="Genomic_DNA"/>
</dbReference>
<comment type="subcellular location">
    <subcellularLocation>
        <location evidence="1">Membrane</location>
        <topology evidence="1">Multi-pass membrane protein</topology>
    </subcellularLocation>
</comment>
<evidence type="ECO:0000256" key="5">
    <source>
        <dbReference type="ARBA" id="ARBA00022989"/>
    </source>
</evidence>
<proteinExistence type="inferred from homology"/>
<reference evidence="9" key="1">
    <citation type="journal article" date="2022" name="G3 (Bethesda)">
        <title>High quality genome of the basidiomycete yeast Dioszegia hungarica PDD-24b-2 isolated from cloud water.</title>
        <authorList>
            <person name="Jarrige D."/>
            <person name="Haridas S."/>
            <person name="Bleykasten-Grosshans C."/>
            <person name="Joly M."/>
            <person name="Nadalig T."/>
            <person name="Sancelme M."/>
            <person name="Vuilleumier S."/>
            <person name="Grigoriev I.V."/>
            <person name="Amato P."/>
            <person name="Bringel F."/>
        </authorList>
    </citation>
    <scope>NUCLEOTIDE SEQUENCE</scope>
    <source>
        <strain evidence="9">PDD-24b-2</strain>
    </source>
</reference>
<dbReference type="Gene3D" id="1.20.1250.20">
    <property type="entry name" value="MFS general substrate transporter like domains"/>
    <property type="match status" value="1"/>
</dbReference>
<keyword evidence="6 7" id="KW-0472">Membrane</keyword>
<keyword evidence="4 7" id="KW-0812">Transmembrane</keyword>
<dbReference type="PANTHER" id="PTHR48022">
    <property type="entry name" value="PLASTIDIC GLUCOSE TRANSPORTER 4"/>
    <property type="match status" value="1"/>
</dbReference>
<protein>
    <submittedName>
        <fullName evidence="9">General substrate transporter</fullName>
    </submittedName>
</protein>
<feature type="transmembrane region" description="Helical" evidence="7">
    <location>
        <begin position="319"/>
        <end position="343"/>
    </location>
</feature>
<keyword evidence="10" id="KW-1185">Reference proteome</keyword>
<comment type="caution">
    <text evidence="9">The sequence shown here is derived from an EMBL/GenBank/DDBJ whole genome shotgun (WGS) entry which is preliminary data.</text>
</comment>
<dbReference type="SUPFAM" id="SSF103473">
    <property type="entry name" value="MFS general substrate transporter"/>
    <property type="match status" value="1"/>
</dbReference>
<dbReference type="FunFam" id="1.20.1250.20:FF:000134">
    <property type="entry name" value="MFS sugar transporter protein"/>
    <property type="match status" value="1"/>
</dbReference>
<organism evidence="9 10">
    <name type="scientific">Dioszegia hungarica</name>
    <dbReference type="NCBI Taxonomy" id="4972"/>
    <lineage>
        <taxon>Eukaryota</taxon>
        <taxon>Fungi</taxon>
        <taxon>Dikarya</taxon>
        <taxon>Basidiomycota</taxon>
        <taxon>Agaricomycotina</taxon>
        <taxon>Tremellomycetes</taxon>
        <taxon>Tremellales</taxon>
        <taxon>Bulleribasidiaceae</taxon>
        <taxon>Dioszegia</taxon>
    </lineage>
</organism>
<evidence type="ECO:0000256" key="3">
    <source>
        <dbReference type="ARBA" id="ARBA00022448"/>
    </source>
</evidence>
<feature type="transmembrane region" description="Helical" evidence="7">
    <location>
        <begin position="388"/>
        <end position="408"/>
    </location>
</feature>
<evidence type="ECO:0000256" key="6">
    <source>
        <dbReference type="ARBA" id="ARBA00023136"/>
    </source>
</evidence>
<feature type="transmembrane region" description="Helical" evidence="7">
    <location>
        <begin position="363"/>
        <end position="381"/>
    </location>
</feature>
<evidence type="ECO:0000256" key="4">
    <source>
        <dbReference type="ARBA" id="ARBA00022692"/>
    </source>
</evidence>
<dbReference type="InterPro" id="IPR020846">
    <property type="entry name" value="MFS_dom"/>
</dbReference>
<feature type="domain" description="Major facilitator superfamily (MFS) profile" evidence="8">
    <location>
        <begin position="70"/>
        <end position="509"/>
    </location>
</feature>
<dbReference type="Proteomes" id="UP001164286">
    <property type="component" value="Unassembled WGS sequence"/>
</dbReference>
<evidence type="ECO:0000313" key="9">
    <source>
        <dbReference type="EMBL" id="KAI9633105.1"/>
    </source>
</evidence>
<feature type="transmembrane region" description="Helical" evidence="7">
    <location>
        <begin position="198"/>
        <end position="221"/>
    </location>
</feature>
<dbReference type="InterPro" id="IPR036259">
    <property type="entry name" value="MFS_trans_sf"/>
</dbReference>
<feature type="transmembrane region" description="Helical" evidence="7">
    <location>
        <begin position="485"/>
        <end position="506"/>
    </location>
</feature>
<accession>A0AA38LRI8</accession>
<keyword evidence="5 7" id="KW-1133">Transmembrane helix</keyword>
<dbReference type="GO" id="GO:0016020">
    <property type="term" value="C:membrane"/>
    <property type="evidence" value="ECO:0007669"/>
    <property type="project" value="UniProtKB-SubCell"/>
</dbReference>
<evidence type="ECO:0000256" key="2">
    <source>
        <dbReference type="ARBA" id="ARBA00010992"/>
    </source>
</evidence>
<dbReference type="GO" id="GO:0005351">
    <property type="term" value="F:carbohydrate:proton symporter activity"/>
    <property type="evidence" value="ECO:0007669"/>
    <property type="project" value="TreeGrafter"/>
</dbReference>
<evidence type="ECO:0000313" key="10">
    <source>
        <dbReference type="Proteomes" id="UP001164286"/>
    </source>
</evidence>
<feature type="transmembrane region" description="Helical" evidence="7">
    <location>
        <begin position="169"/>
        <end position="186"/>
    </location>
</feature>
<dbReference type="RefSeq" id="XP_052942882.1">
    <property type="nucleotide sequence ID" value="XM_053091027.1"/>
</dbReference>
<dbReference type="PANTHER" id="PTHR48022:SF79">
    <property type="entry name" value="LACTOSE PERMEASE, PUTATIVE (AFU_ORTHOLOGUE AFUA_6G01860)-RELATED"/>
    <property type="match status" value="1"/>
</dbReference>
<dbReference type="AlphaFoldDB" id="A0AA38LRI8"/>
<comment type="similarity">
    <text evidence="2">Belongs to the major facilitator superfamily. Sugar transporter (TC 2.A.1.1) family.</text>
</comment>
<feature type="transmembrane region" description="Helical" evidence="7">
    <location>
        <begin position="459"/>
        <end position="479"/>
    </location>
</feature>
<evidence type="ECO:0000256" key="7">
    <source>
        <dbReference type="SAM" id="Phobius"/>
    </source>
</evidence>